<evidence type="ECO:0000313" key="2">
    <source>
        <dbReference type="EMBL" id="KAK9034507.1"/>
    </source>
</evidence>
<keyword evidence="1" id="KW-0732">Signal</keyword>
<reference evidence="2 3" key="1">
    <citation type="journal article" date="2024" name="G3 (Bethesda)">
        <title>Genome assembly of Hibiscus sabdariffa L. provides insights into metabolisms of medicinal natural products.</title>
        <authorList>
            <person name="Kim T."/>
        </authorList>
    </citation>
    <scope>NUCLEOTIDE SEQUENCE [LARGE SCALE GENOMIC DNA]</scope>
    <source>
        <strain evidence="2">TK-2024</strain>
        <tissue evidence="2">Old leaves</tissue>
    </source>
</reference>
<organism evidence="2 3">
    <name type="scientific">Hibiscus sabdariffa</name>
    <name type="common">roselle</name>
    <dbReference type="NCBI Taxonomy" id="183260"/>
    <lineage>
        <taxon>Eukaryota</taxon>
        <taxon>Viridiplantae</taxon>
        <taxon>Streptophyta</taxon>
        <taxon>Embryophyta</taxon>
        <taxon>Tracheophyta</taxon>
        <taxon>Spermatophyta</taxon>
        <taxon>Magnoliopsida</taxon>
        <taxon>eudicotyledons</taxon>
        <taxon>Gunneridae</taxon>
        <taxon>Pentapetalae</taxon>
        <taxon>rosids</taxon>
        <taxon>malvids</taxon>
        <taxon>Malvales</taxon>
        <taxon>Malvaceae</taxon>
        <taxon>Malvoideae</taxon>
        <taxon>Hibiscus</taxon>
    </lineage>
</organism>
<proteinExistence type="predicted"/>
<comment type="caution">
    <text evidence="2">The sequence shown here is derived from an EMBL/GenBank/DDBJ whole genome shotgun (WGS) entry which is preliminary data.</text>
</comment>
<accession>A0ABR2TBA7</accession>
<evidence type="ECO:0000313" key="3">
    <source>
        <dbReference type="Proteomes" id="UP001396334"/>
    </source>
</evidence>
<evidence type="ECO:0000256" key="1">
    <source>
        <dbReference type="SAM" id="SignalP"/>
    </source>
</evidence>
<sequence>MKVCLMCFAGGCARFIRAEWCLVLMVGDSDEMNNGEVLVTKWSGWGLDFGYRCGLTSVGIDDKRLKVI</sequence>
<name>A0ABR2TBA7_9ROSI</name>
<protein>
    <submittedName>
        <fullName evidence="2">Uncharacterized protein</fullName>
    </submittedName>
</protein>
<dbReference type="Proteomes" id="UP001396334">
    <property type="component" value="Unassembled WGS sequence"/>
</dbReference>
<keyword evidence="3" id="KW-1185">Reference proteome</keyword>
<gene>
    <name evidence="2" type="ORF">V6N11_050668</name>
</gene>
<feature type="chain" id="PRO_5046145207" evidence="1">
    <location>
        <begin position="19"/>
        <end position="68"/>
    </location>
</feature>
<dbReference type="EMBL" id="JBBPBN010000007">
    <property type="protein sequence ID" value="KAK9034507.1"/>
    <property type="molecule type" value="Genomic_DNA"/>
</dbReference>
<feature type="signal peptide" evidence="1">
    <location>
        <begin position="1"/>
        <end position="18"/>
    </location>
</feature>